<dbReference type="Gene3D" id="3.30.450.20">
    <property type="entry name" value="PAS domain"/>
    <property type="match status" value="1"/>
</dbReference>
<dbReference type="EMBL" id="MJAT01000022">
    <property type="protein sequence ID" value="OEH85266.1"/>
    <property type="molecule type" value="Genomic_DNA"/>
</dbReference>
<gene>
    <name evidence="1" type="ORF">BHU72_03995</name>
</gene>
<evidence type="ECO:0000313" key="1">
    <source>
        <dbReference type="EMBL" id="OEH85266.1"/>
    </source>
</evidence>
<evidence type="ECO:0000313" key="2">
    <source>
        <dbReference type="Proteomes" id="UP000095255"/>
    </source>
</evidence>
<dbReference type="RefSeq" id="WP_069702091.1">
    <property type="nucleotide sequence ID" value="NZ_MJAT01000022.1"/>
</dbReference>
<name>A0A1E5L581_9FIRM</name>
<accession>A0A1E5L581</accession>
<dbReference type="Proteomes" id="UP000095255">
    <property type="component" value="Unassembled WGS sequence"/>
</dbReference>
<protein>
    <submittedName>
        <fullName evidence="1">Uncharacterized protein</fullName>
    </submittedName>
</protein>
<proteinExistence type="predicted"/>
<organism evidence="1 2">
    <name type="scientific">Desulfuribacillus stibiiarsenatis</name>
    <dbReference type="NCBI Taxonomy" id="1390249"/>
    <lineage>
        <taxon>Bacteria</taxon>
        <taxon>Bacillati</taxon>
        <taxon>Bacillota</taxon>
        <taxon>Desulfuribacillia</taxon>
        <taxon>Desulfuribacillales</taxon>
        <taxon>Desulfuribacillaceae</taxon>
        <taxon>Desulfuribacillus</taxon>
    </lineage>
</organism>
<reference evidence="1 2" key="1">
    <citation type="submission" date="2016-09" db="EMBL/GenBank/DDBJ databases">
        <title>Desulfuribacillus arsenicus sp. nov., an obligately anaerobic, dissimilatory arsenic- and antimonate-reducing bacterium isolated from anoxic sediments.</title>
        <authorList>
            <person name="Abin C.A."/>
            <person name="Hollibaugh J.T."/>
        </authorList>
    </citation>
    <scope>NUCLEOTIDE SEQUENCE [LARGE SCALE GENOMIC DNA]</scope>
    <source>
        <strain evidence="1 2">MLFW-2</strain>
    </source>
</reference>
<keyword evidence="2" id="KW-1185">Reference proteome</keyword>
<sequence length="91" mass="10551">MERWLNGRITNVRTQALYLSQFNPNFISSSLATRLLSDQMYHDINYFKFVIVDKEGSIVNSNEGPVIEINVLDREYLQKSLNDETAITGFF</sequence>
<comment type="caution">
    <text evidence="1">The sequence shown here is derived from an EMBL/GenBank/DDBJ whole genome shotgun (WGS) entry which is preliminary data.</text>
</comment>
<dbReference type="AlphaFoldDB" id="A0A1E5L581"/>